<sequence length="44" mass="5317">MTTFLYHMWVRHHLRPGEFWALPRGERSLLIAFSEEEMAALTRE</sequence>
<proteinExistence type="predicted"/>
<protein>
    <recommendedName>
        <fullName evidence="3">Phage tail assembly chaperone</fullName>
    </recommendedName>
</protein>
<evidence type="ECO:0008006" key="3">
    <source>
        <dbReference type="Google" id="ProtNLM"/>
    </source>
</evidence>
<evidence type="ECO:0000313" key="2">
    <source>
        <dbReference type="Proteomes" id="UP001618531"/>
    </source>
</evidence>
<keyword evidence="2" id="KW-1185">Reference proteome</keyword>
<gene>
    <name evidence="1" type="ORF">ACINKY_10165</name>
</gene>
<reference evidence="1 2" key="1">
    <citation type="submission" date="2024-11" db="EMBL/GenBank/DDBJ databases">
        <title>Identification and Characterization of a Novel Fosfomycin Bacillithiol Transferase FosB8 in Paenibacillus illinoisensis.</title>
        <authorList>
            <person name="Lu W."/>
        </authorList>
    </citation>
    <scope>NUCLEOTIDE SEQUENCE [LARGE SCALE GENOMIC DNA]</scope>
    <source>
        <strain evidence="1 2">WP77</strain>
    </source>
</reference>
<name>A0ABW8HUA1_9BACL</name>
<comment type="caution">
    <text evidence="1">The sequence shown here is derived from an EMBL/GenBank/DDBJ whole genome shotgun (WGS) entry which is preliminary data.</text>
</comment>
<evidence type="ECO:0000313" key="1">
    <source>
        <dbReference type="EMBL" id="MFK0522557.1"/>
    </source>
</evidence>
<organism evidence="1 2">
    <name type="scientific">Paenibacillus illinoisensis</name>
    <dbReference type="NCBI Taxonomy" id="59845"/>
    <lineage>
        <taxon>Bacteria</taxon>
        <taxon>Bacillati</taxon>
        <taxon>Bacillota</taxon>
        <taxon>Bacilli</taxon>
        <taxon>Bacillales</taxon>
        <taxon>Paenibacillaceae</taxon>
        <taxon>Paenibacillus</taxon>
    </lineage>
</organism>
<dbReference type="Proteomes" id="UP001618531">
    <property type="component" value="Unassembled WGS sequence"/>
</dbReference>
<accession>A0ABW8HUA1</accession>
<dbReference type="EMBL" id="JBIYSL010000002">
    <property type="protein sequence ID" value="MFK0522557.1"/>
    <property type="molecule type" value="Genomic_DNA"/>
</dbReference>